<dbReference type="GO" id="GO:0008725">
    <property type="term" value="F:DNA-3-methyladenine glycosylase activity"/>
    <property type="evidence" value="ECO:0007669"/>
    <property type="project" value="InterPro"/>
</dbReference>
<dbReference type="GO" id="GO:0006284">
    <property type="term" value="P:base-excision repair"/>
    <property type="evidence" value="ECO:0007669"/>
    <property type="project" value="InterPro"/>
</dbReference>
<dbReference type="InterPro" id="IPR011257">
    <property type="entry name" value="DNA_glycosylase"/>
</dbReference>
<feature type="binding site" evidence="1">
    <location>
        <position position="18"/>
    </location>
    <ligand>
        <name>Zn(2+)</name>
        <dbReference type="ChEBI" id="CHEBI:29105"/>
    </ligand>
</feature>
<dbReference type="SUPFAM" id="SSF48150">
    <property type="entry name" value="DNA-glycosylase"/>
    <property type="match status" value="1"/>
</dbReference>
<feature type="binding site" evidence="1">
    <location>
        <position position="173"/>
    </location>
    <ligand>
        <name>Zn(2+)</name>
        <dbReference type="ChEBI" id="CHEBI:29105"/>
    </ligand>
</feature>
<evidence type="ECO:0000256" key="1">
    <source>
        <dbReference type="PIRSR" id="PIRSR605019-1"/>
    </source>
</evidence>
<dbReference type="AlphaFoldDB" id="A0A3S9H7I8"/>
<dbReference type="InterPro" id="IPR052891">
    <property type="entry name" value="DNA-3mA_glycosylase"/>
</dbReference>
<dbReference type="Gene3D" id="1.10.340.30">
    <property type="entry name" value="Hypothetical protein, domain 2"/>
    <property type="match status" value="1"/>
</dbReference>
<feature type="binding site" evidence="1">
    <location>
        <position position="4"/>
    </location>
    <ligand>
        <name>Zn(2+)</name>
        <dbReference type="ChEBI" id="CHEBI:29105"/>
    </ligand>
</feature>
<keyword evidence="3" id="KW-1185">Reference proteome</keyword>
<evidence type="ECO:0000313" key="2">
    <source>
        <dbReference type="EMBL" id="AZP03315.1"/>
    </source>
</evidence>
<gene>
    <name evidence="2" type="ORF">EJN90_00765</name>
</gene>
<organism evidence="2 3">
    <name type="scientific">Jeotgalibaca ciconiae</name>
    <dbReference type="NCBI Taxonomy" id="2496265"/>
    <lineage>
        <taxon>Bacteria</taxon>
        <taxon>Bacillati</taxon>
        <taxon>Bacillota</taxon>
        <taxon>Bacilli</taxon>
        <taxon>Lactobacillales</taxon>
        <taxon>Carnobacteriaceae</taxon>
        <taxon>Jeotgalibaca</taxon>
    </lineage>
</organism>
<protein>
    <submittedName>
        <fullName evidence="2">DNA-3-methyladenine glycosylase I</fullName>
    </submittedName>
</protein>
<keyword evidence="1" id="KW-0862">Zinc</keyword>
<dbReference type="EMBL" id="CP034465">
    <property type="protein sequence ID" value="AZP03315.1"/>
    <property type="molecule type" value="Genomic_DNA"/>
</dbReference>
<accession>A0A3S9H7I8</accession>
<dbReference type="PANTHER" id="PTHR30037:SF4">
    <property type="entry name" value="DNA-3-METHYLADENINE GLYCOSYLASE I"/>
    <property type="match status" value="1"/>
</dbReference>
<proteinExistence type="predicted"/>
<feature type="binding site" evidence="1">
    <location>
        <position position="177"/>
    </location>
    <ligand>
        <name>Zn(2+)</name>
        <dbReference type="ChEBI" id="CHEBI:29105"/>
    </ligand>
</feature>
<dbReference type="KEGG" id="jeh:EJN90_00765"/>
<dbReference type="OrthoDB" id="9807664at2"/>
<dbReference type="RefSeq" id="WP_126108416.1">
    <property type="nucleotide sequence ID" value="NZ_CP034465.1"/>
</dbReference>
<dbReference type="PANTHER" id="PTHR30037">
    <property type="entry name" value="DNA-3-METHYLADENINE GLYCOSYLASE 1"/>
    <property type="match status" value="1"/>
</dbReference>
<dbReference type="Proteomes" id="UP000273326">
    <property type="component" value="Chromosome"/>
</dbReference>
<keyword evidence="1" id="KW-0479">Metal-binding</keyword>
<dbReference type="GO" id="GO:0046872">
    <property type="term" value="F:metal ion binding"/>
    <property type="evidence" value="ECO:0007669"/>
    <property type="project" value="UniProtKB-KW"/>
</dbReference>
<reference evidence="3" key="1">
    <citation type="submission" date="2018-12" db="EMBL/GenBank/DDBJ databases">
        <title>Complete genome sequencing of Jeotgalibaca sp. H21T32.</title>
        <authorList>
            <person name="Bae J.-W."/>
            <person name="Lee S.-Y."/>
        </authorList>
    </citation>
    <scope>NUCLEOTIDE SEQUENCE [LARGE SCALE GENOMIC DNA]</scope>
    <source>
        <strain evidence="3">H21T32</strain>
    </source>
</reference>
<name>A0A3S9H7I8_9LACT</name>
<dbReference type="Pfam" id="PF03352">
    <property type="entry name" value="Adenine_glyco"/>
    <property type="match status" value="1"/>
</dbReference>
<sequence>MQRCEWMIGKPDFYVSYHDKIWGQPCHQEQELFEWLILEMFSTGLSWQIVLSKKGNFEEAFDHFNPRIVSQYDEEKIEALLNNASIIRHRRKIEAAIQNAKAFLSVQEEFGSFDSYIWSFTDGQTIHRDGETRKTRSKLSDELTKDLKRRNFRWVGSVTIYSYLQAIGIINDHDSRCFCHQSIMKKS</sequence>
<dbReference type="InterPro" id="IPR005019">
    <property type="entry name" value="Adenine_glyco"/>
</dbReference>
<evidence type="ECO:0000313" key="3">
    <source>
        <dbReference type="Proteomes" id="UP000273326"/>
    </source>
</evidence>